<geneLocation type="mitochondrion" evidence="2"/>
<evidence type="ECO:0000313" key="2">
    <source>
        <dbReference type="EMBL" id="QGG46157.1"/>
    </source>
</evidence>
<keyword evidence="1" id="KW-0812">Transmembrane</keyword>
<keyword evidence="2" id="KW-0496">Mitochondrion</keyword>
<keyword evidence="1" id="KW-1133">Transmembrane helix</keyword>
<name>A0A5Q2MVF6_9EUCA</name>
<protein>
    <submittedName>
        <fullName evidence="2">ATP synthase F0 subunit 8</fullName>
    </submittedName>
</protein>
<dbReference type="RefSeq" id="YP_009713598.1">
    <property type="nucleotide sequence ID" value="NC_045269.1"/>
</dbReference>
<keyword evidence="1" id="KW-0472">Membrane</keyword>
<organism evidence="2">
    <name type="scientific">Pseudeuphausia sinica</name>
    <dbReference type="NCBI Taxonomy" id="296748"/>
    <lineage>
        <taxon>Eukaryota</taxon>
        <taxon>Metazoa</taxon>
        <taxon>Ecdysozoa</taxon>
        <taxon>Arthropoda</taxon>
        <taxon>Crustacea</taxon>
        <taxon>Multicrustacea</taxon>
        <taxon>Malacostraca</taxon>
        <taxon>Eumalacostraca</taxon>
        <taxon>Eucarida</taxon>
        <taxon>Euphausiacea</taxon>
        <taxon>Euphausiidae</taxon>
        <taxon>Pseudeuphausia</taxon>
    </lineage>
</organism>
<reference evidence="2" key="1">
    <citation type="journal article" date="2019" name="Mitochondrial DNA Part B Resour">
        <title>The complete mitochondrial genome of a euphausiid species: Pseudeuphausia sinica (Euphausiacea: Euphausiidae).</title>
        <authorList>
            <person name="Wang X."/>
            <person name="Zhang X."/>
            <person name="Zheng F."/>
            <person name="Jiang M."/>
        </authorList>
    </citation>
    <scope>NUCLEOTIDE SEQUENCE</scope>
</reference>
<proteinExistence type="predicted"/>
<dbReference type="CTD" id="4509"/>
<feature type="transmembrane region" description="Helical" evidence="1">
    <location>
        <begin position="6"/>
        <end position="29"/>
    </location>
</feature>
<dbReference type="GeneID" id="42892104"/>
<gene>
    <name evidence="2" type="primary">ATP8</name>
</gene>
<sequence length="52" mass="6238">MPQMAPMLWLNLFILFSSMFLIFMAVNYFTKIQSKLPLPSPPTIKTEMKWKW</sequence>
<evidence type="ECO:0000256" key="1">
    <source>
        <dbReference type="SAM" id="Phobius"/>
    </source>
</evidence>
<reference evidence="2" key="2">
    <citation type="submission" date="2019-02" db="EMBL/GenBank/DDBJ databases">
        <authorList>
            <person name="Wang X.X."/>
            <person name="Wang Z.Z."/>
            <person name="Zhang X.X."/>
            <person name="Xu Q.Q."/>
            <person name="Xiao J.J."/>
            <person name="Wang Z.Z."/>
        </authorList>
    </citation>
    <scope>NUCLEOTIDE SEQUENCE</scope>
</reference>
<accession>A0A5Q2MVF6</accession>
<dbReference type="EMBL" id="MK579299">
    <property type="protein sequence ID" value="QGG46157.1"/>
    <property type="molecule type" value="Genomic_DNA"/>
</dbReference>
<dbReference type="AlphaFoldDB" id="A0A5Q2MVF6"/>